<evidence type="ECO:0000313" key="4">
    <source>
        <dbReference type="Proteomes" id="UP000290287"/>
    </source>
</evidence>
<reference evidence="3 4" key="1">
    <citation type="submission" date="2017-10" db="EMBL/GenBank/DDBJ databases">
        <title>Nyctiphanis sp. nov., isolated from the stomach of the euphausiid Nyctiphanes simplex (Hansen, 1911) in the Gulf of California.</title>
        <authorList>
            <person name="Gomez-Gil B."/>
            <person name="Aguilar-Mendez M."/>
            <person name="Lopez-Cortes A."/>
            <person name="Gomez-Gutierrez J."/>
            <person name="Roque A."/>
            <person name="Lang E."/>
            <person name="Gonzalez-Castillo A."/>
        </authorList>
    </citation>
    <scope>NUCLEOTIDE SEQUENCE [LARGE SCALE GENOMIC DNA]</scope>
    <source>
        <strain evidence="3 4">CAIM 600</strain>
    </source>
</reference>
<dbReference type="SUPFAM" id="SSF56801">
    <property type="entry name" value="Acetyl-CoA synthetase-like"/>
    <property type="match status" value="1"/>
</dbReference>
<dbReference type="Pfam" id="PF00501">
    <property type="entry name" value="AMP-binding"/>
    <property type="match status" value="1"/>
</dbReference>
<dbReference type="InterPro" id="IPR045851">
    <property type="entry name" value="AMP-bd_C_sf"/>
</dbReference>
<dbReference type="RefSeq" id="WP_129122295.1">
    <property type="nucleotide sequence ID" value="NZ_PEIB01000011.1"/>
</dbReference>
<dbReference type="Pfam" id="PF13193">
    <property type="entry name" value="AMP-binding_C"/>
    <property type="match status" value="1"/>
</dbReference>
<dbReference type="InterPro" id="IPR000873">
    <property type="entry name" value="AMP-dep_synth/lig_dom"/>
</dbReference>
<evidence type="ECO:0000259" key="1">
    <source>
        <dbReference type="Pfam" id="PF00501"/>
    </source>
</evidence>
<keyword evidence="3" id="KW-0436">Ligase</keyword>
<gene>
    <name evidence="3" type="ORF">CS022_10950</name>
</gene>
<dbReference type="Proteomes" id="UP000290287">
    <property type="component" value="Unassembled WGS sequence"/>
</dbReference>
<dbReference type="Gene3D" id="3.40.50.12780">
    <property type="entry name" value="N-terminal domain of ligase-like"/>
    <property type="match status" value="1"/>
</dbReference>
<proteinExistence type="predicted"/>
<organism evidence="3 4">
    <name type="scientific">Veronia nyctiphanis</name>
    <dbReference type="NCBI Taxonomy" id="1278244"/>
    <lineage>
        <taxon>Bacteria</taxon>
        <taxon>Pseudomonadati</taxon>
        <taxon>Pseudomonadota</taxon>
        <taxon>Gammaproteobacteria</taxon>
        <taxon>Vibrionales</taxon>
        <taxon>Vibrionaceae</taxon>
        <taxon>Veronia</taxon>
    </lineage>
</organism>
<dbReference type="Gene3D" id="3.30.300.30">
    <property type="match status" value="1"/>
</dbReference>
<dbReference type="InterPro" id="IPR050237">
    <property type="entry name" value="ATP-dep_AMP-bd_enzyme"/>
</dbReference>
<dbReference type="PANTHER" id="PTHR43767">
    <property type="entry name" value="LONG-CHAIN-FATTY-ACID--COA LIGASE"/>
    <property type="match status" value="1"/>
</dbReference>
<feature type="domain" description="AMP-dependent synthetase/ligase" evidence="1">
    <location>
        <begin position="29"/>
        <end position="387"/>
    </location>
</feature>
<name>A0A4Q0YQE7_9GAMM</name>
<keyword evidence="4" id="KW-1185">Reference proteome</keyword>
<protein>
    <submittedName>
        <fullName evidence="3">Long-chain fatty acid--CoA ligase</fullName>
    </submittedName>
</protein>
<dbReference type="InterPro" id="IPR025110">
    <property type="entry name" value="AMP-bd_C"/>
</dbReference>
<sequence length="521" mass="58470">MNIELNDMTDVAINKEFKSLADLFEFSMGKFSKSIAYYHKNEQITFAEVDEKSRAVAGWIQEYTDLVPGDRVLVQLPNIPEFAIINYGCLRAGLVLVNICTSIKDIGYLLQDSEAKIAFFSKDINPDLASTHLDSSLEFRVSIEAHDLSENSLSLNDIYEKGCLITLLPRDSDLDDLCLLQYTDGTSGRPKGACLSHRNIITNLLQLMQRVENVHDRNSEIVVCPLPFHHIFAFVANFALTFSCGNANILIPDLWDTKHIVEVMRKHKVTCFIGMNSLFHSLLEDDEFIELDFTSLSSSFCGGYPLSVSVAENWRLLTGIRITEGYGLTEASMGVCLNEPGNEQLETVGPPLIGTSVEVWNENDEPLGFGEVGQIVVKGPQVIKRYWKDEALNEKMFSSDGFHRTGDLGLLRYNGHIKLLNRKDDSIWVGDSIVYPREVEEVLVSADGVREAVVIGENDPLKGSRLHAFVIVTKDFVSKSELIEYCRDMLPDFYVPEKVTVTERLPRSSLGRVLRGKLRGQ</sequence>
<accession>A0A4Q0YQE7</accession>
<evidence type="ECO:0000259" key="2">
    <source>
        <dbReference type="Pfam" id="PF13193"/>
    </source>
</evidence>
<dbReference type="PANTHER" id="PTHR43767:SF1">
    <property type="entry name" value="NONRIBOSOMAL PEPTIDE SYNTHASE PES1 (EUROFUNG)-RELATED"/>
    <property type="match status" value="1"/>
</dbReference>
<evidence type="ECO:0000313" key="3">
    <source>
        <dbReference type="EMBL" id="RXJ73246.1"/>
    </source>
</evidence>
<dbReference type="AlphaFoldDB" id="A0A4Q0YQE7"/>
<feature type="domain" description="AMP-binding enzyme C-terminal" evidence="2">
    <location>
        <begin position="438"/>
        <end position="511"/>
    </location>
</feature>
<dbReference type="GO" id="GO:0016878">
    <property type="term" value="F:acid-thiol ligase activity"/>
    <property type="evidence" value="ECO:0007669"/>
    <property type="project" value="UniProtKB-ARBA"/>
</dbReference>
<dbReference type="InterPro" id="IPR042099">
    <property type="entry name" value="ANL_N_sf"/>
</dbReference>
<dbReference type="OrthoDB" id="9803968at2"/>
<dbReference type="EMBL" id="PEIB01000011">
    <property type="protein sequence ID" value="RXJ73246.1"/>
    <property type="molecule type" value="Genomic_DNA"/>
</dbReference>
<comment type="caution">
    <text evidence="3">The sequence shown here is derived from an EMBL/GenBank/DDBJ whole genome shotgun (WGS) entry which is preliminary data.</text>
</comment>